<sequence>LLLKKELAQQFIIPVLLGGAEAAQSKDGIQVQVLGG</sequence>
<feature type="non-terminal residue" evidence="1">
    <location>
        <position position="1"/>
    </location>
</feature>
<dbReference type="EMBL" id="LXQA010890635">
    <property type="protein sequence ID" value="MCI75765.1"/>
    <property type="molecule type" value="Genomic_DNA"/>
</dbReference>
<evidence type="ECO:0000313" key="2">
    <source>
        <dbReference type="Proteomes" id="UP000265520"/>
    </source>
</evidence>
<accession>A0A392UVE0</accession>
<name>A0A392UVE0_9FABA</name>
<keyword evidence="2" id="KW-1185">Reference proteome</keyword>
<comment type="caution">
    <text evidence="1">The sequence shown here is derived from an EMBL/GenBank/DDBJ whole genome shotgun (WGS) entry which is preliminary data.</text>
</comment>
<protein>
    <submittedName>
        <fullName evidence="1">Uncharacterized protein</fullName>
    </submittedName>
</protein>
<evidence type="ECO:0000313" key="1">
    <source>
        <dbReference type="EMBL" id="MCI75765.1"/>
    </source>
</evidence>
<organism evidence="1 2">
    <name type="scientific">Trifolium medium</name>
    <dbReference type="NCBI Taxonomy" id="97028"/>
    <lineage>
        <taxon>Eukaryota</taxon>
        <taxon>Viridiplantae</taxon>
        <taxon>Streptophyta</taxon>
        <taxon>Embryophyta</taxon>
        <taxon>Tracheophyta</taxon>
        <taxon>Spermatophyta</taxon>
        <taxon>Magnoliopsida</taxon>
        <taxon>eudicotyledons</taxon>
        <taxon>Gunneridae</taxon>
        <taxon>Pentapetalae</taxon>
        <taxon>rosids</taxon>
        <taxon>fabids</taxon>
        <taxon>Fabales</taxon>
        <taxon>Fabaceae</taxon>
        <taxon>Papilionoideae</taxon>
        <taxon>50 kb inversion clade</taxon>
        <taxon>NPAAA clade</taxon>
        <taxon>Hologalegina</taxon>
        <taxon>IRL clade</taxon>
        <taxon>Trifolieae</taxon>
        <taxon>Trifolium</taxon>
    </lineage>
</organism>
<proteinExistence type="predicted"/>
<reference evidence="1 2" key="1">
    <citation type="journal article" date="2018" name="Front. Plant Sci.">
        <title>Red Clover (Trifolium pratense) and Zigzag Clover (T. medium) - A Picture of Genomic Similarities and Differences.</title>
        <authorList>
            <person name="Dluhosova J."/>
            <person name="Istvanek J."/>
            <person name="Nedelnik J."/>
            <person name="Repkova J."/>
        </authorList>
    </citation>
    <scope>NUCLEOTIDE SEQUENCE [LARGE SCALE GENOMIC DNA]</scope>
    <source>
        <strain evidence="2">cv. 10/8</strain>
        <tissue evidence="1">Leaf</tissue>
    </source>
</reference>
<dbReference type="AlphaFoldDB" id="A0A392UVE0"/>
<dbReference type="Proteomes" id="UP000265520">
    <property type="component" value="Unassembled WGS sequence"/>
</dbReference>